<organism evidence="1 2">
    <name type="scientific">Caerostris extrusa</name>
    <name type="common">Bark spider</name>
    <name type="synonym">Caerostris bankana</name>
    <dbReference type="NCBI Taxonomy" id="172846"/>
    <lineage>
        <taxon>Eukaryota</taxon>
        <taxon>Metazoa</taxon>
        <taxon>Ecdysozoa</taxon>
        <taxon>Arthropoda</taxon>
        <taxon>Chelicerata</taxon>
        <taxon>Arachnida</taxon>
        <taxon>Araneae</taxon>
        <taxon>Araneomorphae</taxon>
        <taxon>Entelegynae</taxon>
        <taxon>Araneoidea</taxon>
        <taxon>Araneidae</taxon>
        <taxon>Caerostris</taxon>
    </lineage>
</organism>
<reference evidence="1 2" key="1">
    <citation type="submission" date="2021-06" db="EMBL/GenBank/DDBJ databases">
        <title>Caerostris extrusa draft genome.</title>
        <authorList>
            <person name="Kono N."/>
            <person name="Arakawa K."/>
        </authorList>
    </citation>
    <scope>NUCLEOTIDE SEQUENCE [LARGE SCALE GENOMIC DNA]</scope>
</reference>
<keyword evidence="2" id="KW-1185">Reference proteome</keyword>
<dbReference type="EMBL" id="BPLR01019167">
    <property type="protein sequence ID" value="GIZ04926.1"/>
    <property type="molecule type" value="Genomic_DNA"/>
</dbReference>
<accession>A0AAV4YFW9</accession>
<gene>
    <name evidence="1" type="ORF">CEXT_505891</name>
</gene>
<evidence type="ECO:0000313" key="2">
    <source>
        <dbReference type="Proteomes" id="UP001054945"/>
    </source>
</evidence>
<dbReference type="AlphaFoldDB" id="A0AAV4YFW9"/>
<comment type="caution">
    <text evidence="1">The sequence shown here is derived from an EMBL/GenBank/DDBJ whole genome shotgun (WGS) entry which is preliminary data.</text>
</comment>
<sequence length="109" mass="12272">MKHCCRVLTDILCDTCDYSRRSALFKTTFILTNGSAPSLRDHLPAPHGIWGRVFPMTPDKLRGGLLAFSVAAGRFFQAHKYLLIGQYNKASYCLKYTLADVTLSLQLHH</sequence>
<dbReference type="Proteomes" id="UP001054945">
    <property type="component" value="Unassembled WGS sequence"/>
</dbReference>
<protein>
    <submittedName>
        <fullName evidence="1">Uncharacterized protein</fullName>
    </submittedName>
</protein>
<proteinExistence type="predicted"/>
<evidence type="ECO:0000313" key="1">
    <source>
        <dbReference type="EMBL" id="GIZ04926.1"/>
    </source>
</evidence>
<name>A0AAV4YFW9_CAEEX</name>